<accession>A0A8S3W3T4</accession>
<protein>
    <submittedName>
        <fullName evidence="1">(apollo) hypothetical protein</fullName>
    </submittedName>
</protein>
<reference evidence="1" key="1">
    <citation type="submission" date="2021-04" db="EMBL/GenBank/DDBJ databases">
        <authorList>
            <person name="Tunstrom K."/>
        </authorList>
    </citation>
    <scope>NUCLEOTIDE SEQUENCE</scope>
</reference>
<organism evidence="1 2">
    <name type="scientific">Parnassius apollo</name>
    <name type="common">Apollo butterfly</name>
    <name type="synonym">Papilio apollo</name>
    <dbReference type="NCBI Taxonomy" id="110799"/>
    <lineage>
        <taxon>Eukaryota</taxon>
        <taxon>Metazoa</taxon>
        <taxon>Ecdysozoa</taxon>
        <taxon>Arthropoda</taxon>
        <taxon>Hexapoda</taxon>
        <taxon>Insecta</taxon>
        <taxon>Pterygota</taxon>
        <taxon>Neoptera</taxon>
        <taxon>Endopterygota</taxon>
        <taxon>Lepidoptera</taxon>
        <taxon>Glossata</taxon>
        <taxon>Ditrysia</taxon>
        <taxon>Papilionoidea</taxon>
        <taxon>Papilionidae</taxon>
        <taxon>Parnassiinae</taxon>
        <taxon>Parnassini</taxon>
        <taxon>Parnassius</taxon>
        <taxon>Parnassius</taxon>
    </lineage>
</organism>
<dbReference type="EMBL" id="CAJQZP010000117">
    <property type="protein sequence ID" value="CAG4939274.1"/>
    <property type="molecule type" value="Genomic_DNA"/>
</dbReference>
<evidence type="ECO:0000313" key="2">
    <source>
        <dbReference type="Proteomes" id="UP000691718"/>
    </source>
</evidence>
<evidence type="ECO:0000313" key="1">
    <source>
        <dbReference type="EMBL" id="CAG4939274.1"/>
    </source>
</evidence>
<comment type="caution">
    <text evidence="1">The sequence shown here is derived from an EMBL/GenBank/DDBJ whole genome shotgun (WGS) entry which is preliminary data.</text>
</comment>
<sequence>MSDEKSSKWSEGLKFVQLKKNSAYHDGIKRTPYKAMFGSEIKVDLKSSYLPHEVTNHLTTEEDLQEVIDNFKENDLNDEQQTSELHTSENTCTLCEEHGILIDDMTCPPCSKEADMEHNRSEAKLNLEYHALK</sequence>
<keyword evidence="2" id="KW-1185">Reference proteome</keyword>
<dbReference type="AlphaFoldDB" id="A0A8S3W3T4"/>
<dbReference type="OrthoDB" id="2499658at2759"/>
<gene>
    <name evidence="1" type="ORF">PAPOLLO_LOCUS1778</name>
</gene>
<name>A0A8S3W3T4_PARAO</name>
<dbReference type="Proteomes" id="UP000691718">
    <property type="component" value="Unassembled WGS sequence"/>
</dbReference>
<proteinExistence type="predicted"/>